<name>A0A0D9YNF5_9ORYZ</name>
<dbReference type="InterPro" id="IPR017972">
    <property type="entry name" value="Cyt_P450_CS"/>
</dbReference>
<evidence type="ECO:0000256" key="1">
    <source>
        <dbReference type="ARBA" id="ARBA00010617"/>
    </source>
</evidence>
<evidence type="ECO:0000313" key="7">
    <source>
        <dbReference type="EnsemblPlants" id="OGLUM02G06550.1"/>
    </source>
</evidence>
<dbReference type="eggNOG" id="KOG0156">
    <property type="taxonomic scope" value="Eukaryota"/>
</dbReference>
<dbReference type="Pfam" id="PF00067">
    <property type="entry name" value="p450"/>
    <property type="match status" value="2"/>
</dbReference>
<dbReference type="PANTHER" id="PTHR47955">
    <property type="entry name" value="CYTOCHROME P450 FAMILY 71 PROTEIN"/>
    <property type="match status" value="1"/>
</dbReference>
<dbReference type="GO" id="GO:0020037">
    <property type="term" value="F:heme binding"/>
    <property type="evidence" value="ECO:0007669"/>
    <property type="project" value="InterPro"/>
</dbReference>
<dbReference type="InterPro" id="IPR036396">
    <property type="entry name" value="Cyt_P450_sf"/>
</dbReference>
<dbReference type="PANTHER" id="PTHR47955:SF21">
    <property type="entry name" value="OS06G0642300 PROTEIN"/>
    <property type="match status" value="1"/>
</dbReference>
<evidence type="ECO:0008006" key="9">
    <source>
        <dbReference type="Google" id="ProtNLM"/>
    </source>
</evidence>
<dbReference type="InterPro" id="IPR001128">
    <property type="entry name" value="Cyt_P450"/>
</dbReference>
<keyword evidence="4" id="KW-1133">Transmembrane helix</keyword>
<dbReference type="STRING" id="40148.A0A0D9YNF5"/>
<keyword evidence="2" id="KW-0812">Transmembrane</keyword>
<feature type="binding site" description="axial binding residue" evidence="6">
    <location>
        <position position="446"/>
    </location>
    <ligand>
        <name>heme</name>
        <dbReference type="ChEBI" id="CHEBI:30413"/>
    </ligand>
    <ligandPart>
        <name>Fe</name>
        <dbReference type="ChEBI" id="CHEBI:18248"/>
    </ligandPart>
</feature>
<evidence type="ECO:0000256" key="2">
    <source>
        <dbReference type="ARBA" id="ARBA00022692"/>
    </source>
</evidence>
<comment type="cofactor">
    <cofactor evidence="6">
        <name>heme</name>
        <dbReference type="ChEBI" id="CHEBI:30413"/>
    </cofactor>
</comment>
<evidence type="ECO:0000256" key="5">
    <source>
        <dbReference type="ARBA" id="ARBA00023004"/>
    </source>
</evidence>
<keyword evidence="6" id="KW-0349">Heme</keyword>
<dbReference type="AlphaFoldDB" id="A0A0D9YNF5"/>
<dbReference type="Gramene" id="OGLUM02G06550.1">
    <property type="protein sequence ID" value="OGLUM02G06550.1"/>
    <property type="gene ID" value="OGLUM02G06550"/>
</dbReference>
<dbReference type="GO" id="GO:0016705">
    <property type="term" value="F:oxidoreductase activity, acting on paired donors, with incorporation or reduction of molecular oxygen"/>
    <property type="evidence" value="ECO:0007669"/>
    <property type="project" value="InterPro"/>
</dbReference>
<proteinExistence type="inferred from homology"/>
<comment type="similarity">
    <text evidence="1">Belongs to the cytochrome P450 family.</text>
</comment>
<evidence type="ECO:0000256" key="3">
    <source>
        <dbReference type="ARBA" id="ARBA00022723"/>
    </source>
</evidence>
<dbReference type="CDD" id="cd11072">
    <property type="entry name" value="CYP71-like"/>
    <property type="match status" value="2"/>
</dbReference>
<evidence type="ECO:0000256" key="4">
    <source>
        <dbReference type="ARBA" id="ARBA00022989"/>
    </source>
</evidence>
<dbReference type="HOGENOM" id="CLU_001570_0_1_1"/>
<dbReference type="Gene3D" id="1.10.630.10">
    <property type="entry name" value="Cytochrome P450"/>
    <property type="match status" value="2"/>
</dbReference>
<dbReference type="PRINTS" id="PR00385">
    <property type="entry name" value="P450"/>
</dbReference>
<dbReference type="FunFam" id="1.10.630.10:FF:000064">
    <property type="entry name" value="Cytochrome P450 monooxygenase"/>
    <property type="match status" value="2"/>
</dbReference>
<accession>A0A0D9YNF5</accession>
<evidence type="ECO:0000256" key="6">
    <source>
        <dbReference type="PIRSR" id="PIRSR602401-1"/>
    </source>
</evidence>
<dbReference type="PROSITE" id="PS00086">
    <property type="entry name" value="CYTOCHROME_P450"/>
    <property type="match status" value="2"/>
</dbReference>
<evidence type="ECO:0000313" key="8">
    <source>
        <dbReference type="Proteomes" id="UP000026961"/>
    </source>
</evidence>
<keyword evidence="3 6" id="KW-0479">Metal-binding</keyword>
<reference evidence="7" key="2">
    <citation type="submission" date="2018-05" db="EMBL/GenBank/DDBJ databases">
        <title>OgluRS3 (Oryza glumaepatula Reference Sequence Version 3).</title>
        <authorList>
            <person name="Zhang J."/>
            <person name="Kudrna D."/>
            <person name="Lee S."/>
            <person name="Talag J."/>
            <person name="Welchert J."/>
            <person name="Wing R.A."/>
        </authorList>
    </citation>
    <scope>NUCLEOTIDE SEQUENCE [LARGE SCALE GENOMIC DNA]</scope>
</reference>
<organism evidence="7">
    <name type="scientific">Oryza glumipatula</name>
    <dbReference type="NCBI Taxonomy" id="40148"/>
    <lineage>
        <taxon>Eukaryota</taxon>
        <taxon>Viridiplantae</taxon>
        <taxon>Streptophyta</taxon>
        <taxon>Embryophyta</taxon>
        <taxon>Tracheophyta</taxon>
        <taxon>Spermatophyta</taxon>
        <taxon>Magnoliopsida</taxon>
        <taxon>Liliopsida</taxon>
        <taxon>Poales</taxon>
        <taxon>Poaceae</taxon>
        <taxon>BOP clade</taxon>
        <taxon>Oryzoideae</taxon>
        <taxon>Oryzeae</taxon>
        <taxon>Oryzinae</taxon>
        <taxon>Oryza</taxon>
    </lineage>
</organism>
<dbReference type="Proteomes" id="UP000026961">
    <property type="component" value="Chromosome 2"/>
</dbReference>
<sequence>MATELTEYLLLLPLLVVPLLYLAASSSRRSGRLRLPPGPWALPVIGHLHHLALAGAPTHRAMRDMARRHGPLMLLRFCELPVVVASSPDAAREIMRTHDVAFASRPIGPMLRLVFQGAEGVIFAPYGDGWRQLRKICTVELLSHRRVHSFRPVRADELGRLLRAVADQAASSSSSPVNLTGMISAFVADSTVRAIIGSRSRHRDTFLRLVEDGLKIMPGMSLPDLFPSSRLAMLLSRVPAKIERRRRGMMGFIDTIIQEHQESRAAAEDEDLLDVLLRLQKDMDSQYPLTTMNIKSILIDMFGAGSETSATTLQWAMAELMRNPAVMRRAQDEVRRELAVAGNDRVTEDTLPSLHYLRLVIKETLRLHPPAPLLLPRECGGACKVFGYDVPAGTMVLVNAWAIGRDAAAWGVAAEEFSPERFERCERDFRGADFELIPFGAGRRICPGMAFGLAHVELALAALLFHFDWRLPGGMAAGEMDMTEAAGITVQAVVASSPDAAREIMRTHDAAFASRPLSPMQQLAYGRDAEGVIFAPYGDGWRHLRKICTAELLSARRVQSFRPVREAELGRLLRSVAEATSSSSSASLVNLTELISAFVADSTVRAIIGSRFEHRDAYLRMLQDGLKIVPGMTLPDLFPSSRLALFLSRVPGRIEHHRQGMQRFIDAIIVEHQEKRAAAAANDDDDEDEDLLDVLLKLQKEMGSQHPLTTANIKTVMLDMFGAGSESSATVLQWTMAELMRNPRVMQKAQDEVRRALAGHDQVTEPNLTNLPYLRLVIKETLRLHPPAPLLLPRKCGSTCKILGFDVPEGVMVIVNAWAIGRDPTYWDKPEEFVPERFEHNGRDFKGMDFEFIPFGAGRRMCPGITFGMAHVELVLSALLYHFDWELPQGMAAKDLDMTEDFGVTTQRRSNLLVRPIHRVSVPVE</sequence>
<keyword evidence="4" id="KW-0472">Membrane</keyword>
<protein>
    <recommendedName>
        <fullName evidence="9">Cytochrome P450</fullName>
    </recommendedName>
</protein>
<dbReference type="GO" id="GO:0004497">
    <property type="term" value="F:monooxygenase activity"/>
    <property type="evidence" value="ECO:0007669"/>
    <property type="project" value="InterPro"/>
</dbReference>
<keyword evidence="8" id="KW-1185">Reference proteome</keyword>
<dbReference type="SUPFAM" id="SSF48264">
    <property type="entry name" value="Cytochrome P450"/>
    <property type="match status" value="2"/>
</dbReference>
<dbReference type="GO" id="GO:0005506">
    <property type="term" value="F:iron ion binding"/>
    <property type="evidence" value="ECO:0007669"/>
    <property type="project" value="InterPro"/>
</dbReference>
<dbReference type="PRINTS" id="PR00463">
    <property type="entry name" value="EP450I"/>
</dbReference>
<dbReference type="EnsemblPlants" id="OGLUM02G06550.1">
    <property type="protein sequence ID" value="OGLUM02G06550.1"/>
    <property type="gene ID" value="OGLUM02G06550"/>
</dbReference>
<reference evidence="7" key="1">
    <citation type="submission" date="2015-04" db="UniProtKB">
        <authorList>
            <consortium name="EnsemblPlants"/>
        </authorList>
    </citation>
    <scope>IDENTIFICATION</scope>
</reference>
<keyword evidence="5 6" id="KW-0408">Iron</keyword>
<dbReference type="InterPro" id="IPR002401">
    <property type="entry name" value="Cyt_P450_E_grp-I"/>
</dbReference>